<keyword evidence="2" id="KW-1185">Reference proteome</keyword>
<name>A0A1G8S025_9BACI</name>
<gene>
    <name evidence="1" type="ORF">SAMN05216352_1383</name>
</gene>
<proteinExistence type="predicted"/>
<dbReference type="AlphaFoldDB" id="A0A1G8S025"/>
<dbReference type="Proteomes" id="UP000199017">
    <property type="component" value="Unassembled WGS sequence"/>
</dbReference>
<accession>A0A1G8S025</accession>
<protein>
    <submittedName>
        <fullName evidence="1">Uncharacterized protein</fullName>
    </submittedName>
</protein>
<sequence>MPFNNSRELQNTLDITFSGKTDEHGKMKIDQEITFENKERIFYVIVKFPTNHEFNNQFINIYAENADFSGDEFKDETEVTICNMHSWPLEGTKEFTLCGEDFQPDSDITLFTTFHFIRNDIQKLTNEVLREAKMDFPPIPNAFCCGLSDDTFNYFSFDWYRYHKPKPMDYTLQQQSQTTARISLYEPPRFKINADKESIEVIVPLQIDFFILTRRNQPYATVNVNFLLDVSPVEITSTMDVFALKINKVKISFFTKEDYIYVIHDMEMLLEQFGTESEFKTQVEEIIEQIKDVRTDEKEILEEDGSLNEVLPSIVAEIQPIRTWPSPEGCKTEFQRFYYKKGYIEKQETGYLFAVFSIYSLKLCPPCICPDDLELKLQEEKNRMQNKEQEGYLQSSPKCLDPSMTIAVSEDSLKEIFFPILNQSYNQFAEAETGLVYGKLIYRFRSVLENINITEKGINVNMHLLESGAKIEGRLQVKKIGKTPKKTLSIRVQLENTSVNFNIVQILDQDYQLDLLVQPTVSIGKLDPDLSSTEIPYPISKVIDQLLNLLGESIQPDLNSYLMKKYAFIIFNEVESYRTFFLIDIGFNKSESIVMTFLFGGDPDYYRMKEKGNV</sequence>
<reference evidence="1 2" key="1">
    <citation type="submission" date="2016-10" db="EMBL/GenBank/DDBJ databases">
        <authorList>
            <person name="de Groot N.N."/>
        </authorList>
    </citation>
    <scope>NUCLEOTIDE SEQUENCE [LARGE SCALE GENOMIC DNA]</scope>
    <source>
        <strain evidence="2">P4B,CCM 7963,CECT 7998,DSM 25260,IBRC-M 10614,KCTC 13821</strain>
    </source>
</reference>
<dbReference type="RefSeq" id="WP_091588455.1">
    <property type="nucleotide sequence ID" value="NZ_FNDU01000038.1"/>
</dbReference>
<organism evidence="1 2">
    <name type="scientific">Alteribacillus bidgolensis</name>
    <dbReference type="NCBI Taxonomy" id="930129"/>
    <lineage>
        <taxon>Bacteria</taxon>
        <taxon>Bacillati</taxon>
        <taxon>Bacillota</taxon>
        <taxon>Bacilli</taxon>
        <taxon>Bacillales</taxon>
        <taxon>Bacillaceae</taxon>
        <taxon>Alteribacillus</taxon>
    </lineage>
</organism>
<evidence type="ECO:0000313" key="2">
    <source>
        <dbReference type="Proteomes" id="UP000199017"/>
    </source>
</evidence>
<dbReference type="OrthoDB" id="2495637at2"/>
<dbReference type="EMBL" id="FNDU01000038">
    <property type="protein sequence ID" value="SDJ22624.1"/>
    <property type="molecule type" value="Genomic_DNA"/>
</dbReference>
<evidence type="ECO:0000313" key="1">
    <source>
        <dbReference type="EMBL" id="SDJ22624.1"/>
    </source>
</evidence>